<dbReference type="GO" id="GO:0008380">
    <property type="term" value="P:RNA splicing"/>
    <property type="evidence" value="ECO:0007669"/>
    <property type="project" value="UniProtKB-KW"/>
</dbReference>
<dbReference type="InterPro" id="IPR000504">
    <property type="entry name" value="RRM_dom"/>
</dbReference>
<dbReference type="InterPro" id="IPR035979">
    <property type="entry name" value="RBD_domain_sf"/>
</dbReference>
<dbReference type="CDD" id="cd12232">
    <property type="entry name" value="RRM3_U2AF65"/>
    <property type="match status" value="1"/>
</dbReference>
<reference evidence="6 7" key="1">
    <citation type="journal article" date="2018" name="BMC Genomics">
        <title>The genome of Naegleria lovaniensis, the basis for a comparative approach to unravel pathogenicity factors of the human pathogenic amoeba N. fowleri.</title>
        <authorList>
            <person name="Liechti N."/>
            <person name="Schurch N."/>
            <person name="Bruggmann R."/>
            <person name="Wittwer M."/>
        </authorList>
    </citation>
    <scope>NUCLEOTIDE SEQUENCE [LARGE SCALE GENOMIC DNA]</scope>
    <source>
        <strain evidence="6 7">ATCC 30569</strain>
    </source>
</reference>
<dbReference type="EMBL" id="PYSW02000051">
    <property type="protein sequence ID" value="KAG2373743.1"/>
    <property type="molecule type" value="Genomic_DNA"/>
</dbReference>
<evidence type="ECO:0000259" key="5">
    <source>
        <dbReference type="PROSITE" id="PS50102"/>
    </source>
</evidence>
<evidence type="ECO:0000256" key="3">
    <source>
        <dbReference type="ARBA" id="ARBA00023187"/>
    </source>
</evidence>
<evidence type="ECO:0000256" key="4">
    <source>
        <dbReference type="PROSITE-ProRule" id="PRU00176"/>
    </source>
</evidence>
<comment type="caution">
    <text evidence="6">The sequence shown here is derived from an EMBL/GenBank/DDBJ whole genome shotgun (WGS) entry which is preliminary data.</text>
</comment>
<evidence type="ECO:0000256" key="2">
    <source>
        <dbReference type="ARBA" id="ARBA00022884"/>
    </source>
</evidence>
<evidence type="ECO:0000256" key="1">
    <source>
        <dbReference type="ARBA" id="ARBA00022664"/>
    </source>
</evidence>
<dbReference type="InterPro" id="IPR012677">
    <property type="entry name" value="Nucleotide-bd_a/b_plait_sf"/>
</dbReference>
<accession>A0AA88KD01</accession>
<dbReference type="GO" id="GO:0006397">
    <property type="term" value="P:mRNA processing"/>
    <property type="evidence" value="ECO:0007669"/>
    <property type="project" value="UniProtKB-KW"/>
</dbReference>
<dbReference type="Pfam" id="PF00076">
    <property type="entry name" value="RRM_1"/>
    <property type="match status" value="1"/>
</dbReference>
<dbReference type="GeneID" id="68104286"/>
<dbReference type="SMART" id="SM00360">
    <property type="entry name" value="RRM"/>
    <property type="match status" value="2"/>
</dbReference>
<keyword evidence="7" id="KW-1185">Reference proteome</keyword>
<dbReference type="Proteomes" id="UP000816034">
    <property type="component" value="Unassembled WGS sequence"/>
</dbReference>
<dbReference type="SUPFAM" id="SSF54928">
    <property type="entry name" value="RNA-binding domain, RBD"/>
    <property type="match status" value="2"/>
</dbReference>
<sequence>MSSSNQQGPMSSSDRLNQSLLNKMKQQISHSIQVNTKPQKSLFDMTPQDMMKEAIPGALYGVVKLPNFSLEKMINTNENVNHVHRNNLGVSAQQINTSGAGLFLGSCGSSLTDPQYKQVRKIYCGGIPDNTSEQELVEFFSTQLRKAGMDYTNHSQAPQPANSLELLIAAGSSGGGSGYSSQYQFTDENVVQISVHKGYAFVDFRTPQEATYCVNNLDGVQFKGSTLKMKRPKDYYDPQVTINFTYNRPNGGKTNGSAISNLIINDVLIDVMPSKNGFLLDSPNKLFIGNIPKELSLKQICGYLTKRYQSKAALRSIHVPKIFENENAYGNDGFLFCEYYGSNEKVLPEIVRTSQRQLIEEMKNMAIITEEEYARIHPNISSDIYLLVQRAPAEAKIELTESDRISDLQQEYRQQLVSDPKRAAVGGLLDLNVKYENALQKLALHENVQITPTNVLAFMNCMNIPEDFARIEEIKRDFYNECSAYGKVVQVSIPSPDPQSTNSDPAAFIYGGNNVGKVLVKFSEVQAADKAQKELAGKQYRGRTLITSFVP</sequence>
<gene>
    <name evidence="6" type="ORF">C9374_011832</name>
</gene>
<keyword evidence="3" id="KW-0508">mRNA splicing</keyword>
<protein>
    <recommendedName>
        <fullName evidence="5">RRM domain-containing protein</fullName>
    </recommendedName>
</protein>
<keyword evidence="1" id="KW-0507">mRNA processing</keyword>
<keyword evidence="2 4" id="KW-0694">RNA-binding</keyword>
<dbReference type="PANTHER" id="PTHR23139">
    <property type="entry name" value="RNA-BINDING PROTEIN"/>
    <property type="match status" value="1"/>
</dbReference>
<feature type="domain" description="RRM" evidence="5">
    <location>
        <begin position="457"/>
        <end position="551"/>
    </location>
</feature>
<name>A0AA88KD01_NAELO</name>
<dbReference type="RefSeq" id="XP_044542917.1">
    <property type="nucleotide sequence ID" value="XM_044687531.1"/>
</dbReference>
<dbReference type="AlphaFoldDB" id="A0AA88KD01"/>
<dbReference type="PROSITE" id="PS50102">
    <property type="entry name" value="RRM"/>
    <property type="match status" value="2"/>
</dbReference>
<dbReference type="GO" id="GO:0003723">
    <property type="term" value="F:RNA binding"/>
    <property type="evidence" value="ECO:0007669"/>
    <property type="project" value="UniProtKB-UniRule"/>
</dbReference>
<organism evidence="6 7">
    <name type="scientific">Naegleria lovaniensis</name>
    <name type="common">Amoeba</name>
    <dbReference type="NCBI Taxonomy" id="51637"/>
    <lineage>
        <taxon>Eukaryota</taxon>
        <taxon>Discoba</taxon>
        <taxon>Heterolobosea</taxon>
        <taxon>Tetramitia</taxon>
        <taxon>Eutetramitia</taxon>
        <taxon>Vahlkampfiidae</taxon>
        <taxon>Naegleria</taxon>
    </lineage>
</organism>
<proteinExistence type="predicted"/>
<dbReference type="Gene3D" id="3.30.70.330">
    <property type="match status" value="2"/>
</dbReference>
<evidence type="ECO:0000313" key="6">
    <source>
        <dbReference type="EMBL" id="KAG2373743.1"/>
    </source>
</evidence>
<evidence type="ECO:0000313" key="7">
    <source>
        <dbReference type="Proteomes" id="UP000816034"/>
    </source>
</evidence>
<feature type="domain" description="RRM" evidence="5">
    <location>
        <begin position="120"/>
        <end position="234"/>
    </location>
</feature>